<comment type="subcellular location">
    <subcellularLocation>
        <location evidence="1">Membrane</location>
        <topology evidence="1">Multi-pass membrane protein</topology>
    </subcellularLocation>
</comment>
<dbReference type="Proteomes" id="UP000838756">
    <property type="component" value="Unassembled WGS sequence"/>
</dbReference>
<keyword evidence="3 5" id="KW-1133">Transmembrane helix</keyword>
<dbReference type="Pfam" id="PF00916">
    <property type="entry name" value="Sulfate_transp"/>
    <property type="match status" value="1"/>
</dbReference>
<dbReference type="EMBL" id="CAKXAJ010006623">
    <property type="protein sequence ID" value="CAH2210128.1"/>
    <property type="molecule type" value="Genomic_DNA"/>
</dbReference>
<dbReference type="InterPro" id="IPR001902">
    <property type="entry name" value="SLC26A/SulP_fam"/>
</dbReference>
<proteinExistence type="predicted"/>
<dbReference type="AlphaFoldDB" id="A0A8S4QHQ3"/>
<dbReference type="InterPro" id="IPR011547">
    <property type="entry name" value="SLC26A/SulP_dom"/>
</dbReference>
<feature type="non-terminal residue" evidence="7">
    <location>
        <position position="77"/>
    </location>
</feature>
<evidence type="ECO:0000256" key="2">
    <source>
        <dbReference type="ARBA" id="ARBA00022692"/>
    </source>
</evidence>
<dbReference type="OrthoDB" id="288203at2759"/>
<dbReference type="PANTHER" id="PTHR11814">
    <property type="entry name" value="SULFATE TRANSPORTER"/>
    <property type="match status" value="1"/>
</dbReference>
<evidence type="ECO:0000313" key="8">
    <source>
        <dbReference type="Proteomes" id="UP000838756"/>
    </source>
</evidence>
<name>A0A8S4QHQ3_9NEOP</name>
<comment type="caution">
    <text evidence="7">The sequence shown here is derived from an EMBL/GenBank/DDBJ whole genome shotgun (WGS) entry which is preliminary data.</text>
</comment>
<gene>
    <name evidence="7" type="primary">jg27095</name>
    <name evidence="7" type="ORF">PAEG_LOCUS2040</name>
</gene>
<evidence type="ECO:0000256" key="1">
    <source>
        <dbReference type="ARBA" id="ARBA00004141"/>
    </source>
</evidence>
<accession>A0A8S4QHQ3</accession>
<keyword evidence="4 5" id="KW-0472">Membrane</keyword>
<feature type="transmembrane region" description="Helical" evidence="5">
    <location>
        <begin position="47"/>
        <end position="70"/>
    </location>
</feature>
<reference evidence="7" key="1">
    <citation type="submission" date="2022-03" db="EMBL/GenBank/DDBJ databases">
        <authorList>
            <person name="Lindestad O."/>
        </authorList>
    </citation>
    <scope>NUCLEOTIDE SEQUENCE</scope>
</reference>
<evidence type="ECO:0000259" key="6">
    <source>
        <dbReference type="Pfam" id="PF00916"/>
    </source>
</evidence>
<evidence type="ECO:0000256" key="5">
    <source>
        <dbReference type="SAM" id="Phobius"/>
    </source>
</evidence>
<dbReference type="GO" id="GO:0016020">
    <property type="term" value="C:membrane"/>
    <property type="evidence" value="ECO:0007669"/>
    <property type="project" value="UniProtKB-SubCell"/>
</dbReference>
<keyword evidence="8" id="KW-1185">Reference proteome</keyword>
<keyword evidence="2 5" id="KW-0812">Transmembrane</keyword>
<protein>
    <submittedName>
        <fullName evidence="7">Jg27095 protein</fullName>
    </submittedName>
</protein>
<feature type="transmembrane region" description="Helical" evidence="5">
    <location>
        <begin position="6"/>
        <end position="26"/>
    </location>
</feature>
<organism evidence="7 8">
    <name type="scientific">Pararge aegeria aegeria</name>
    <dbReference type="NCBI Taxonomy" id="348720"/>
    <lineage>
        <taxon>Eukaryota</taxon>
        <taxon>Metazoa</taxon>
        <taxon>Ecdysozoa</taxon>
        <taxon>Arthropoda</taxon>
        <taxon>Hexapoda</taxon>
        <taxon>Insecta</taxon>
        <taxon>Pterygota</taxon>
        <taxon>Neoptera</taxon>
        <taxon>Endopterygota</taxon>
        <taxon>Lepidoptera</taxon>
        <taxon>Glossata</taxon>
        <taxon>Ditrysia</taxon>
        <taxon>Papilionoidea</taxon>
        <taxon>Nymphalidae</taxon>
        <taxon>Satyrinae</taxon>
        <taxon>Satyrini</taxon>
        <taxon>Parargina</taxon>
        <taxon>Pararge</taxon>
    </lineage>
</organism>
<feature type="domain" description="SLC26A/SulP transporter" evidence="6">
    <location>
        <begin position="1"/>
        <end position="75"/>
    </location>
</feature>
<evidence type="ECO:0000256" key="3">
    <source>
        <dbReference type="ARBA" id="ARBA00022989"/>
    </source>
</evidence>
<dbReference type="GO" id="GO:0055085">
    <property type="term" value="P:transmembrane transport"/>
    <property type="evidence" value="ECO:0007669"/>
    <property type="project" value="InterPro"/>
</dbReference>
<evidence type="ECO:0000256" key="4">
    <source>
        <dbReference type="ARBA" id="ARBA00023136"/>
    </source>
</evidence>
<sequence length="77" mass="8226">LANLPVQYGLYSAFVGTMLYVVLGSVKEVSIGPTSLMALMTLHTCRGLPVDFVVLLTFLAGCLVLLMGLLRLGELLV</sequence>
<evidence type="ECO:0000313" key="7">
    <source>
        <dbReference type="EMBL" id="CAH2210128.1"/>
    </source>
</evidence>